<dbReference type="AlphaFoldDB" id="A0A4Y8SLZ5"/>
<evidence type="ECO:0000313" key="3">
    <source>
        <dbReference type="EMBL" id="TFF39661.1"/>
    </source>
</evidence>
<dbReference type="GO" id="GO:0030077">
    <property type="term" value="C:plasma membrane light-harvesting complex"/>
    <property type="evidence" value="ECO:0007669"/>
    <property type="project" value="InterPro"/>
</dbReference>
<protein>
    <submittedName>
        <fullName evidence="3">PRC-barrel domain containing protein</fullName>
    </submittedName>
</protein>
<organism evidence="3 4">
    <name type="scientific">Mucilaginibacter psychrotolerans</name>
    <dbReference type="NCBI Taxonomy" id="1524096"/>
    <lineage>
        <taxon>Bacteria</taxon>
        <taxon>Pseudomonadati</taxon>
        <taxon>Bacteroidota</taxon>
        <taxon>Sphingobacteriia</taxon>
        <taxon>Sphingobacteriales</taxon>
        <taxon>Sphingobacteriaceae</taxon>
        <taxon>Mucilaginibacter</taxon>
    </lineage>
</organism>
<reference evidence="3 4" key="1">
    <citation type="journal article" date="2017" name="Int. J. Syst. Evol. Microbiol.">
        <title>Mucilaginibacterpsychrotolerans sp. nov., isolated from peatlands.</title>
        <authorList>
            <person name="Deng Y."/>
            <person name="Shen L."/>
            <person name="Xu B."/>
            <person name="Liu Y."/>
            <person name="Gu Z."/>
            <person name="Liu H."/>
            <person name="Zhou Y."/>
        </authorList>
    </citation>
    <scope>NUCLEOTIDE SEQUENCE [LARGE SCALE GENOMIC DNA]</scope>
    <source>
        <strain evidence="3 4">NH7-4</strain>
    </source>
</reference>
<dbReference type="Proteomes" id="UP000297540">
    <property type="component" value="Unassembled WGS sequence"/>
</dbReference>
<dbReference type="InterPro" id="IPR027275">
    <property type="entry name" value="PRC-brl_dom"/>
</dbReference>
<evidence type="ECO:0000256" key="1">
    <source>
        <dbReference type="SAM" id="MobiDB-lite"/>
    </source>
</evidence>
<dbReference type="Pfam" id="PF05239">
    <property type="entry name" value="PRC"/>
    <property type="match status" value="1"/>
</dbReference>
<name>A0A4Y8SLZ5_9SPHI</name>
<proteinExistence type="predicted"/>
<comment type="caution">
    <text evidence="3">The sequence shown here is derived from an EMBL/GenBank/DDBJ whole genome shotgun (WGS) entry which is preliminary data.</text>
</comment>
<feature type="region of interest" description="Disordered" evidence="1">
    <location>
        <begin position="126"/>
        <end position="175"/>
    </location>
</feature>
<dbReference type="SUPFAM" id="SSF50346">
    <property type="entry name" value="PRC-barrel domain"/>
    <property type="match status" value="1"/>
</dbReference>
<dbReference type="OrthoDB" id="1422173at2"/>
<dbReference type="RefSeq" id="WP_133227152.1">
    <property type="nucleotide sequence ID" value="NZ_SOZE01000003.1"/>
</dbReference>
<dbReference type="InterPro" id="IPR014747">
    <property type="entry name" value="Bac_photo_RC_H_C"/>
</dbReference>
<keyword evidence="4" id="KW-1185">Reference proteome</keyword>
<feature type="domain" description="PRC-barrel" evidence="2">
    <location>
        <begin position="28"/>
        <end position="99"/>
    </location>
</feature>
<evidence type="ECO:0000259" key="2">
    <source>
        <dbReference type="Pfam" id="PF05239"/>
    </source>
</evidence>
<evidence type="ECO:0000313" key="4">
    <source>
        <dbReference type="Proteomes" id="UP000297540"/>
    </source>
</evidence>
<sequence length="175" mass="19662">MASADKTYNYSKLEELSESCYEIADGQPDIQGWDVRDSAGNKIGEVDELLFDPQARKVRYIIMHMGNNDIGLEDGRVFLPISLAVFQEDKDNVVMPGITKAQLLALPLYEKGRAITEEVDEQLDNVFATPDTPTPKTEAPIEDRQPYQTKFYGKQQKPGADVTVSQSYLDEPEKN</sequence>
<dbReference type="Gene3D" id="3.90.50.10">
    <property type="entry name" value="Photosynthetic Reaction Center, subunit H, domain 2"/>
    <property type="match status" value="1"/>
</dbReference>
<dbReference type="InterPro" id="IPR011033">
    <property type="entry name" value="PRC_barrel-like_sf"/>
</dbReference>
<accession>A0A4Y8SLZ5</accession>
<gene>
    <name evidence="3" type="ORF">E2R66_04655</name>
</gene>
<dbReference type="EMBL" id="SOZE01000003">
    <property type="protein sequence ID" value="TFF39661.1"/>
    <property type="molecule type" value="Genomic_DNA"/>
</dbReference>
<dbReference type="GO" id="GO:0019684">
    <property type="term" value="P:photosynthesis, light reaction"/>
    <property type="evidence" value="ECO:0007669"/>
    <property type="project" value="InterPro"/>
</dbReference>